<accession>A0ABQ1EGV8</accession>
<gene>
    <name evidence="2" type="ORF">CSC2_44500</name>
</gene>
<sequence length="51" mass="5856">MAFLRWLGGIVVFFWLLGIIFRIGGYFINILLVVAAIIFIVNLIFGRKNKV</sequence>
<evidence type="ECO:0000313" key="3">
    <source>
        <dbReference type="Proteomes" id="UP000663802"/>
    </source>
</evidence>
<name>A0ABQ1EGV8_9CLOT</name>
<dbReference type="EMBL" id="BMBA01000008">
    <property type="protein sequence ID" value="GFZ33924.1"/>
    <property type="molecule type" value="Genomic_DNA"/>
</dbReference>
<comment type="caution">
    <text evidence="2">The sequence shown here is derived from an EMBL/GenBank/DDBJ whole genome shotgun (WGS) entry which is preliminary data.</text>
</comment>
<feature type="transmembrane region" description="Helical" evidence="1">
    <location>
        <begin position="12"/>
        <end position="45"/>
    </location>
</feature>
<organism evidence="2 3">
    <name type="scientific">Clostridium zeae</name>
    <dbReference type="NCBI Taxonomy" id="2759022"/>
    <lineage>
        <taxon>Bacteria</taxon>
        <taxon>Bacillati</taxon>
        <taxon>Bacillota</taxon>
        <taxon>Clostridia</taxon>
        <taxon>Eubacteriales</taxon>
        <taxon>Clostridiaceae</taxon>
        <taxon>Clostridium</taxon>
    </lineage>
</organism>
<keyword evidence="1" id="KW-0472">Membrane</keyword>
<dbReference type="NCBIfam" id="NF033488">
    <property type="entry name" value="lmo0937_fam_TM"/>
    <property type="match status" value="1"/>
</dbReference>
<dbReference type="Pfam" id="PF18919">
    <property type="entry name" value="DUF5670"/>
    <property type="match status" value="1"/>
</dbReference>
<evidence type="ECO:0000313" key="2">
    <source>
        <dbReference type="EMBL" id="GFZ33924.1"/>
    </source>
</evidence>
<evidence type="ECO:0000256" key="1">
    <source>
        <dbReference type="SAM" id="Phobius"/>
    </source>
</evidence>
<keyword evidence="1" id="KW-1133">Transmembrane helix</keyword>
<proteinExistence type="predicted"/>
<reference evidence="2 3" key="1">
    <citation type="journal article" date="2021" name="Int. J. Syst. Evol. Microbiol.">
        <title>Clostridium zeae sp. nov., isolated from corn silage.</title>
        <authorList>
            <person name="Kobayashi H."/>
            <person name="Tanizawa Y."/>
            <person name="Yagura M."/>
            <person name="Sakamoto M."/>
            <person name="Ohkuma M."/>
            <person name="Tohno M."/>
        </authorList>
    </citation>
    <scope>NUCLEOTIDE SEQUENCE [LARGE SCALE GENOMIC DNA]</scope>
    <source>
        <strain evidence="2 3">CSC2</strain>
    </source>
</reference>
<evidence type="ECO:0008006" key="4">
    <source>
        <dbReference type="Google" id="ProtNLM"/>
    </source>
</evidence>
<dbReference type="Proteomes" id="UP000663802">
    <property type="component" value="Unassembled WGS sequence"/>
</dbReference>
<keyword evidence="1" id="KW-0812">Transmembrane</keyword>
<keyword evidence="3" id="KW-1185">Reference proteome</keyword>
<dbReference type="InterPro" id="IPR043727">
    <property type="entry name" value="Lmo0937-like"/>
</dbReference>
<protein>
    <recommendedName>
        <fullName evidence="4">Lmo0937 family membrane protein</fullName>
    </recommendedName>
</protein>
<dbReference type="RefSeq" id="WP_206872438.1">
    <property type="nucleotide sequence ID" value="NZ_BMBA01000008.1"/>
</dbReference>